<sequence length="221" mass="23238">MKKIQLLAAALLMTGAAFAQSAPNARPAAQGRGAAVRAIPTTTQISATSRNAGSVDHDSYVQQVGTDNYGVVRQAGSNQSADMYQNGTGNDAYQTQSGSSPLNGLNTAYSSQTGNNNYVDQVQSGWRGEAIVEQGATGDAQNRNYAVQEQTGDLNYGYIDQDSDDNFAHQKQTNATGLIFGIPGNFADTRQGDGSLGSNNQWSQVVQDGSGNAAIVRQDHP</sequence>
<feature type="chain" id="PRO_5045701336" description="Curlin" evidence="1">
    <location>
        <begin position="20"/>
        <end position="221"/>
    </location>
</feature>
<keyword evidence="1" id="KW-0732">Signal</keyword>
<evidence type="ECO:0000313" key="3">
    <source>
        <dbReference type="Proteomes" id="UP001211872"/>
    </source>
</evidence>
<keyword evidence="3" id="KW-1185">Reference proteome</keyword>
<evidence type="ECO:0008006" key="4">
    <source>
        <dbReference type="Google" id="ProtNLM"/>
    </source>
</evidence>
<dbReference type="EMBL" id="CP115396">
    <property type="protein sequence ID" value="WBO82773.1"/>
    <property type="molecule type" value="Genomic_DNA"/>
</dbReference>
<name>A0ABY7PGU2_9BACT</name>
<proteinExistence type="predicted"/>
<organism evidence="2 3">
    <name type="scientific">Hymenobacter yonginensis</name>
    <dbReference type="NCBI Taxonomy" id="748197"/>
    <lineage>
        <taxon>Bacteria</taxon>
        <taxon>Pseudomonadati</taxon>
        <taxon>Bacteroidota</taxon>
        <taxon>Cytophagia</taxon>
        <taxon>Cytophagales</taxon>
        <taxon>Hymenobacteraceae</taxon>
        <taxon>Hymenobacter</taxon>
    </lineage>
</organism>
<gene>
    <name evidence="2" type="ORF">O9Z63_10270</name>
</gene>
<protein>
    <recommendedName>
        <fullName evidence="4">Curlin</fullName>
    </recommendedName>
</protein>
<reference evidence="2 3" key="1">
    <citation type="journal article" date="2011" name="Int. J. Syst. Evol. Microbiol.">
        <title>Hymenobacter yonginensis sp. nov., isolated from a mesotrophic artificial lake.</title>
        <authorList>
            <person name="Joung Y."/>
            <person name="Cho S.H."/>
            <person name="Kim H."/>
            <person name="Kim S.B."/>
            <person name="Joh K."/>
        </authorList>
    </citation>
    <scope>NUCLEOTIDE SEQUENCE [LARGE SCALE GENOMIC DNA]</scope>
    <source>
        <strain evidence="2 3">KCTC 22745</strain>
    </source>
</reference>
<evidence type="ECO:0000313" key="2">
    <source>
        <dbReference type="EMBL" id="WBO82773.1"/>
    </source>
</evidence>
<evidence type="ECO:0000256" key="1">
    <source>
        <dbReference type="SAM" id="SignalP"/>
    </source>
</evidence>
<accession>A0ABY7PGU2</accession>
<dbReference type="Proteomes" id="UP001211872">
    <property type="component" value="Chromosome"/>
</dbReference>
<feature type="signal peptide" evidence="1">
    <location>
        <begin position="1"/>
        <end position="19"/>
    </location>
</feature>
<dbReference type="RefSeq" id="WP_270125103.1">
    <property type="nucleotide sequence ID" value="NZ_CP115396.1"/>
</dbReference>